<reference evidence="3" key="1">
    <citation type="submission" date="2021-07" db="EMBL/GenBank/DDBJ databases">
        <title>Draft genome of Mortierella alpina, strain LL118, isolated from an aspen leaf litter sample.</title>
        <authorList>
            <person name="Yang S."/>
            <person name="Vinatzer B.A."/>
        </authorList>
    </citation>
    <scope>NUCLEOTIDE SEQUENCE</scope>
    <source>
        <strain evidence="3">LL118</strain>
    </source>
</reference>
<keyword evidence="2" id="KW-1133">Transmembrane helix</keyword>
<keyword evidence="2" id="KW-0472">Membrane</keyword>
<evidence type="ECO:0000256" key="1">
    <source>
        <dbReference type="SAM" id="MobiDB-lite"/>
    </source>
</evidence>
<feature type="region of interest" description="Disordered" evidence="1">
    <location>
        <begin position="335"/>
        <end position="377"/>
    </location>
</feature>
<feature type="region of interest" description="Disordered" evidence="1">
    <location>
        <begin position="618"/>
        <end position="660"/>
    </location>
</feature>
<dbReference type="EMBL" id="JAIFTL010000082">
    <property type="protein sequence ID" value="KAG9323952.1"/>
    <property type="molecule type" value="Genomic_DNA"/>
</dbReference>
<dbReference type="Proteomes" id="UP000717515">
    <property type="component" value="Unassembled WGS sequence"/>
</dbReference>
<protein>
    <submittedName>
        <fullName evidence="3">Uncharacterized protein</fullName>
    </submittedName>
</protein>
<feature type="region of interest" description="Disordered" evidence="1">
    <location>
        <begin position="156"/>
        <end position="202"/>
    </location>
</feature>
<feature type="compositionally biased region" description="Polar residues" evidence="1">
    <location>
        <begin position="355"/>
        <end position="370"/>
    </location>
</feature>
<feature type="region of interest" description="Disordered" evidence="1">
    <location>
        <begin position="564"/>
        <end position="584"/>
    </location>
</feature>
<feature type="compositionally biased region" description="Low complexity" evidence="1">
    <location>
        <begin position="185"/>
        <end position="195"/>
    </location>
</feature>
<accession>A0A9P8A7X8</accession>
<gene>
    <name evidence="3" type="ORF">KVV02_003223</name>
</gene>
<dbReference type="AlphaFoldDB" id="A0A9P8A7X8"/>
<organism evidence="3 4">
    <name type="scientific">Mortierella alpina</name>
    <name type="common">Oleaginous fungus</name>
    <name type="synonym">Mortierella renispora</name>
    <dbReference type="NCBI Taxonomy" id="64518"/>
    <lineage>
        <taxon>Eukaryota</taxon>
        <taxon>Fungi</taxon>
        <taxon>Fungi incertae sedis</taxon>
        <taxon>Mucoromycota</taxon>
        <taxon>Mortierellomycotina</taxon>
        <taxon>Mortierellomycetes</taxon>
        <taxon>Mortierellales</taxon>
        <taxon>Mortierellaceae</taxon>
        <taxon>Mortierella</taxon>
    </lineage>
</organism>
<evidence type="ECO:0000313" key="4">
    <source>
        <dbReference type="Proteomes" id="UP000717515"/>
    </source>
</evidence>
<feature type="region of interest" description="Disordered" evidence="1">
    <location>
        <begin position="104"/>
        <end position="135"/>
    </location>
</feature>
<evidence type="ECO:0000313" key="3">
    <source>
        <dbReference type="EMBL" id="KAG9323952.1"/>
    </source>
</evidence>
<comment type="caution">
    <text evidence="3">The sequence shown here is derived from an EMBL/GenBank/DDBJ whole genome shotgun (WGS) entry which is preliminary data.</text>
</comment>
<proteinExistence type="predicted"/>
<feature type="compositionally biased region" description="Low complexity" evidence="1">
    <location>
        <begin position="669"/>
        <end position="682"/>
    </location>
</feature>
<feature type="region of interest" description="Disordered" evidence="1">
    <location>
        <begin position="669"/>
        <end position="688"/>
    </location>
</feature>
<keyword evidence="2" id="KW-0812">Transmembrane</keyword>
<sequence>MSSTLPLYSASVQSASSTDVSAIIPGTIFQDEIPPSFVDGAGPEQSFSPSAPTRDGNRTQIEVNSTIQIVLISLGIVVGALFLLGIAAAYYISRKNKLARMEKEEGKSLPPIPDASAEDIESGSPGPHRKIEHRQLQHASSFSSNAMLLGTAEKHGSVRDSTGYGHSRSSTPATVRYPATRKSHPGTTGPTTATGVRSHGHKKRSSYVDVAQDHSRRQSQSHIISPAVMAYRMSMALDPSITGTGSMDLQTGIPAHFLSQSAFMSDTFLPSSTGSFFHDLCASGSSSPPPVPSKDCSPLNSPRNSLSIGVLTTPISEPLVQPTNADAARTPDISYQPPLQPTSPIAPAFDRGASRRSSTVFTADSGSRNEGSPWHRKRASVVVPDGTAPVRLWKEDVAAISTAETSPSSATSSSLSSMAAGPSRVRVFSSEDALQSRYRSGGFSRVAATRNGAAVFEGIAPLHRKALVQRRSLEESSTGSRTFPRRWAAGQIAVDDDEEEVVVQVRHHHATQDSGSFIPQGHASKGASLDDASEEKVIISLPSPRGCLLEAEVEAMEIQEAYGWQQHQHQHQQTHSKGDDECTVGVDSSALEYPYPTVVRRNPKHLRDKGMVSSYRDDYREQEQQQRKSLQQSVVNDSDLSDGSVVPGSNSGRKRPVGLFQSALQRASLYSAARSSRPPSGRETTSFS</sequence>
<feature type="region of interest" description="Disordered" evidence="1">
    <location>
        <begin position="511"/>
        <end position="530"/>
    </location>
</feature>
<evidence type="ECO:0000256" key="2">
    <source>
        <dbReference type="SAM" id="Phobius"/>
    </source>
</evidence>
<feature type="transmembrane region" description="Helical" evidence="2">
    <location>
        <begin position="67"/>
        <end position="92"/>
    </location>
</feature>
<name>A0A9P8A7X8_MORAP</name>